<accession>A0ABM9ETD9</accession>
<name>A0ABM9ETD9_9BACI</name>
<dbReference type="EMBL" id="CALBWS010000021">
    <property type="protein sequence ID" value="CAH2715914.1"/>
    <property type="molecule type" value="Genomic_DNA"/>
</dbReference>
<evidence type="ECO:0000313" key="2">
    <source>
        <dbReference type="Proteomes" id="UP000838308"/>
    </source>
</evidence>
<gene>
    <name evidence="1" type="ORF">BACCIP111895_03098</name>
</gene>
<keyword evidence="2" id="KW-1185">Reference proteome</keyword>
<dbReference type="RefSeq" id="WP_248736179.1">
    <property type="nucleotide sequence ID" value="NZ_CALBWS010000021.1"/>
</dbReference>
<proteinExistence type="predicted"/>
<comment type="caution">
    <text evidence="1">The sequence shown here is derived from an EMBL/GenBank/DDBJ whole genome shotgun (WGS) entry which is preliminary data.</text>
</comment>
<dbReference type="Proteomes" id="UP000838308">
    <property type="component" value="Unassembled WGS sequence"/>
</dbReference>
<evidence type="ECO:0000313" key="1">
    <source>
        <dbReference type="EMBL" id="CAH2715914.1"/>
    </source>
</evidence>
<sequence>MVKCAIILYGKLINKVGVFQEEIYSITNFDELKNLYFHDDELQNIVVNYMNKEIRFHLVQTGTQDTKQKEIGLVFTGGYDLHIPMVEPWGSGFYVNSIEFNKHSDKQIRTKILLNSGDEITCIAETIKTE</sequence>
<organism evidence="1 2">
    <name type="scientific">Neobacillus rhizosphaerae</name>
    <dbReference type="NCBI Taxonomy" id="2880965"/>
    <lineage>
        <taxon>Bacteria</taxon>
        <taxon>Bacillati</taxon>
        <taxon>Bacillota</taxon>
        <taxon>Bacilli</taxon>
        <taxon>Bacillales</taxon>
        <taxon>Bacillaceae</taxon>
        <taxon>Neobacillus</taxon>
    </lineage>
</organism>
<reference evidence="1" key="1">
    <citation type="submission" date="2022-04" db="EMBL/GenBank/DDBJ databases">
        <authorList>
            <person name="Criscuolo A."/>
        </authorList>
    </citation>
    <scope>NUCLEOTIDE SEQUENCE</scope>
    <source>
        <strain evidence="1">CIP111895</strain>
    </source>
</reference>
<protein>
    <submittedName>
        <fullName evidence="1">Uncharacterized protein</fullName>
    </submittedName>
</protein>